<dbReference type="VEuPathDB" id="FungiDB:CCM_00228"/>
<accession>G3J2N8</accession>
<dbReference type="RefSeq" id="XP_006665451.1">
    <property type="nucleotide sequence ID" value="XM_006665388.1"/>
</dbReference>
<dbReference type="EMBL" id="JH126399">
    <property type="protein sequence ID" value="EGX95574.1"/>
    <property type="molecule type" value="Genomic_DNA"/>
</dbReference>
<gene>
    <name evidence="2" type="ORF">CCM_00228</name>
</gene>
<reference evidence="2 3" key="1">
    <citation type="journal article" date="2011" name="Genome Biol.">
        <title>Genome sequence of the insect pathogenic fungus Cordyceps militaris, a valued traditional Chinese medicine.</title>
        <authorList>
            <person name="Zheng P."/>
            <person name="Xia Y."/>
            <person name="Xiao G."/>
            <person name="Xiong C."/>
            <person name="Hu X."/>
            <person name="Zhang S."/>
            <person name="Zheng H."/>
            <person name="Huang Y."/>
            <person name="Zhou Y."/>
            <person name="Wang S."/>
            <person name="Zhao G.P."/>
            <person name="Liu X."/>
            <person name="St Leger R.J."/>
            <person name="Wang C."/>
        </authorList>
    </citation>
    <scope>NUCLEOTIDE SEQUENCE [LARGE SCALE GENOMIC DNA]</scope>
    <source>
        <strain evidence="2 3">CM01</strain>
    </source>
</reference>
<feature type="compositionally biased region" description="Polar residues" evidence="1">
    <location>
        <begin position="106"/>
        <end position="117"/>
    </location>
</feature>
<evidence type="ECO:0000256" key="1">
    <source>
        <dbReference type="SAM" id="MobiDB-lite"/>
    </source>
</evidence>
<feature type="compositionally biased region" description="Low complexity" evidence="1">
    <location>
        <begin position="19"/>
        <end position="30"/>
    </location>
</feature>
<organism evidence="2 3">
    <name type="scientific">Cordyceps militaris (strain CM01)</name>
    <name type="common">Caterpillar fungus</name>
    <dbReference type="NCBI Taxonomy" id="983644"/>
    <lineage>
        <taxon>Eukaryota</taxon>
        <taxon>Fungi</taxon>
        <taxon>Dikarya</taxon>
        <taxon>Ascomycota</taxon>
        <taxon>Pezizomycotina</taxon>
        <taxon>Sordariomycetes</taxon>
        <taxon>Hypocreomycetidae</taxon>
        <taxon>Hypocreales</taxon>
        <taxon>Cordycipitaceae</taxon>
        <taxon>Cordyceps</taxon>
    </lineage>
</organism>
<proteinExistence type="predicted"/>
<keyword evidence="3" id="KW-1185">Reference proteome</keyword>
<evidence type="ECO:0000313" key="3">
    <source>
        <dbReference type="Proteomes" id="UP000001610"/>
    </source>
</evidence>
<name>G3J2N8_CORMM</name>
<evidence type="ECO:0000313" key="2">
    <source>
        <dbReference type="EMBL" id="EGX95574.1"/>
    </source>
</evidence>
<sequence length="184" mass="20107">MAPNPGKPTQSLKPLGINSHAHSAPAAFPSRKSDTAFSKPGTRGFGIHNLDGQPYSRHSLSHPALEIGISERLIRTWLANVGNQRKWHVASTKMDEEKNGPIENVSPRSSTPAQNAASHQDVFLCSSLSRSISTSSHNARGWRGLTTCRMMQPDGSKYEVLSLVHAIGTNARPWLPKPHHHNES</sequence>
<dbReference type="AlphaFoldDB" id="G3J2N8"/>
<dbReference type="InParanoid" id="G3J2N8"/>
<dbReference type="GeneID" id="18162263"/>
<feature type="region of interest" description="Disordered" evidence="1">
    <location>
        <begin position="93"/>
        <end position="117"/>
    </location>
</feature>
<dbReference type="HOGENOM" id="CLU_1468095_0_0_1"/>
<dbReference type="Proteomes" id="UP000001610">
    <property type="component" value="Unassembled WGS sequence"/>
</dbReference>
<dbReference type="KEGG" id="cmt:CCM_00228"/>
<feature type="region of interest" description="Disordered" evidence="1">
    <location>
        <begin position="1"/>
        <end position="45"/>
    </location>
</feature>
<protein>
    <submittedName>
        <fullName evidence="2">Uncharacterized protein</fullName>
    </submittedName>
</protein>